<dbReference type="EMBL" id="NILC01000026">
    <property type="protein sequence ID" value="TWL25251.1"/>
    <property type="molecule type" value="Genomic_DNA"/>
</dbReference>
<gene>
    <name evidence="1" type="ORF">CHCC16736_4134</name>
</gene>
<name>A0A8B5Y9X7_BACLI</name>
<protein>
    <submittedName>
        <fullName evidence="1">Uncharacterized protein</fullName>
    </submittedName>
</protein>
<dbReference type="Proteomes" id="UP000435910">
    <property type="component" value="Unassembled WGS sequence"/>
</dbReference>
<organism evidence="1 2">
    <name type="scientific">Bacillus licheniformis</name>
    <dbReference type="NCBI Taxonomy" id="1402"/>
    <lineage>
        <taxon>Bacteria</taxon>
        <taxon>Bacillati</taxon>
        <taxon>Bacillota</taxon>
        <taxon>Bacilli</taxon>
        <taxon>Bacillales</taxon>
        <taxon>Bacillaceae</taxon>
        <taxon>Bacillus</taxon>
    </lineage>
</organism>
<reference evidence="1 2" key="1">
    <citation type="submission" date="2019-06" db="EMBL/GenBank/DDBJ databases">
        <title>Genome sequence analysis of &gt;100 Bacillus licheniformis strains suggests intrinsic resistance to this species.</title>
        <authorList>
            <person name="Wels M."/>
            <person name="Siezen R.J."/>
            <person name="Johansen E."/>
            <person name="Stuer-Lauridsen B."/>
            <person name="Bjerre K."/>
            <person name="Nielsen B.K.K."/>
        </authorList>
    </citation>
    <scope>NUCLEOTIDE SEQUENCE [LARGE SCALE GENOMIC DNA]</scope>
    <source>
        <strain evidence="1 2">BAC-16736</strain>
    </source>
</reference>
<evidence type="ECO:0000313" key="1">
    <source>
        <dbReference type="EMBL" id="TWL25251.1"/>
    </source>
</evidence>
<dbReference type="AlphaFoldDB" id="A0A8B5Y9X7"/>
<accession>A0A8B5Y9X7</accession>
<sequence>MPTTDKPLSKWNVRDFHSYLKAEHERLYGVPYVPIPTREPWKAEAAGGNRRRLLLNGGIARWHVDCVKNAEKRGKDQIRFVLSKMAYFRQRIGTAQR</sequence>
<comment type="caution">
    <text evidence="1">The sequence shown here is derived from an EMBL/GenBank/DDBJ whole genome shotgun (WGS) entry which is preliminary data.</text>
</comment>
<dbReference type="RefSeq" id="WP_145689611.1">
    <property type="nucleotide sequence ID" value="NZ_CAMFKN010000002.1"/>
</dbReference>
<proteinExistence type="predicted"/>
<evidence type="ECO:0000313" key="2">
    <source>
        <dbReference type="Proteomes" id="UP000435910"/>
    </source>
</evidence>